<gene>
    <name evidence="1" type="ORF">L3Q82_001290</name>
</gene>
<organism evidence="1 2">
    <name type="scientific">Scortum barcoo</name>
    <name type="common">barcoo grunter</name>
    <dbReference type="NCBI Taxonomy" id="214431"/>
    <lineage>
        <taxon>Eukaryota</taxon>
        <taxon>Metazoa</taxon>
        <taxon>Chordata</taxon>
        <taxon>Craniata</taxon>
        <taxon>Vertebrata</taxon>
        <taxon>Euteleostomi</taxon>
        <taxon>Actinopterygii</taxon>
        <taxon>Neopterygii</taxon>
        <taxon>Teleostei</taxon>
        <taxon>Neoteleostei</taxon>
        <taxon>Acanthomorphata</taxon>
        <taxon>Eupercaria</taxon>
        <taxon>Centrarchiformes</taxon>
        <taxon>Terapontoidei</taxon>
        <taxon>Terapontidae</taxon>
        <taxon>Scortum</taxon>
    </lineage>
</organism>
<accession>A0ACB8W7Q9</accession>
<evidence type="ECO:0000313" key="2">
    <source>
        <dbReference type="Proteomes" id="UP000831701"/>
    </source>
</evidence>
<dbReference type="Proteomes" id="UP000831701">
    <property type="component" value="Chromosome 13"/>
</dbReference>
<evidence type="ECO:0000313" key="1">
    <source>
        <dbReference type="EMBL" id="KAI3363669.1"/>
    </source>
</evidence>
<proteinExistence type="predicted"/>
<name>A0ACB8W7Q9_9TELE</name>
<reference evidence="1" key="1">
    <citation type="submission" date="2022-04" db="EMBL/GenBank/DDBJ databases">
        <title>Jade perch genome.</title>
        <authorList>
            <person name="Chao B."/>
        </authorList>
    </citation>
    <scope>NUCLEOTIDE SEQUENCE</scope>
    <source>
        <strain evidence="1">CB-2022</strain>
    </source>
</reference>
<sequence length="107" mass="12138">MVIKLTMADTVAMVMTSQRLWGAAGTCDVLAKDQDEGDNFQEEDDRMEVFSRRKLESNWDRYEESERQEPDDGTPAKRGADYHVLLESAADKMPQLHIFNNIPAGCV</sequence>
<comment type="caution">
    <text evidence="1">The sequence shown here is derived from an EMBL/GenBank/DDBJ whole genome shotgun (WGS) entry which is preliminary data.</text>
</comment>
<keyword evidence="2" id="KW-1185">Reference proteome</keyword>
<protein>
    <submittedName>
        <fullName evidence="1">Uncharacterized protein</fullName>
    </submittedName>
</protein>
<dbReference type="EMBL" id="CM041543">
    <property type="protein sequence ID" value="KAI3363669.1"/>
    <property type="molecule type" value="Genomic_DNA"/>
</dbReference>